<evidence type="ECO:0000259" key="4">
    <source>
        <dbReference type="Pfam" id="PF16325"/>
    </source>
</evidence>
<dbReference type="GO" id="GO:0008233">
    <property type="term" value="F:peptidase activity"/>
    <property type="evidence" value="ECO:0007669"/>
    <property type="project" value="UniProtKB-KW"/>
</dbReference>
<gene>
    <name evidence="5" type="ORF">EXD82_05480</name>
</gene>
<dbReference type="PROSITE" id="PS01276">
    <property type="entry name" value="PEPTIDASE_U32"/>
    <property type="match status" value="1"/>
</dbReference>
<keyword evidence="6" id="KW-1185">Reference proteome</keyword>
<comment type="caution">
    <text evidence="5">The sequence shown here is derived from an EMBL/GenBank/DDBJ whole genome shotgun (WGS) entry which is preliminary data.</text>
</comment>
<evidence type="ECO:0000256" key="3">
    <source>
        <dbReference type="ARBA" id="ARBA00038374"/>
    </source>
</evidence>
<reference evidence="5 6" key="1">
    <citation type="submission" date="2019-02" db="EMBL/GenBank/DDBJ databases">
        <title>Peptostreptococcaceae bacterium ZHW00191 nov., a new bacterium isolated from the human gut.</title>
        <authorList>
            <person name="Zhou H.-W."/>
            <person name="Chen X.-J."/>
        </authorList>
    </citation>
    <scope>NUCLEOTIDE SEQUENCE [LARGE SCALE GENOMIC DNA]</scope>
    <source>
        <strain evidence="5 6">ZHW00191</strain>
    </source>
</reference>
<evidence type="ECO:0000313" key="5">
    <source>
        <dbReference type="EMBL" id="TQQ84642.1"/>
    </source>
</evidence>
<dbReference type="InterPro" id="IPR032525">
    <property type="entry name" value="Peptidase_U32_C"/>
</dbReference>
<protein>
    <submittedName>
        <fullName evidence="5">U32 family peptidase</fullName>
    </submittedName>
</protein>
<evidence type="ECO:0000256" key="1">
    <source>
        <dbReference type="ARBA" id="ARBA00022670"/>
    </source>
</evidence>
<feature type="domain" description="Peptidase family U32 C-terminal" evidence="4">
    <location>
        <begin position="326"/>
        <end position="408"/>
    </location>
</feature>
<accession>A0A544QVB9</accession>
<dbReference type="Gene3D" id="2.40.30.10">
    <property type="entry name" value="Translation factors"/>
    <property type="match status" value="1"/>
</dbReference>
<dbReference type="PANTHER" id="PTHR30217:SF6">
    <property type="entry name" value="TRNA HYDROXYLATION PROTEIN P"/>
    <property type="match status" value="1"/>
</dbReference>
<proteinExistence type="inferred from homology"/>
<dbReference type="RefSeq" id="WP_142535913.1">
    <property type="nucleotide sequence ID" value="NZ_SGJB01000008.1"/>
</dbReference>
<dbReference type="PANTHER" id="PTHR30217">
    <property type="entry name" value="PEPTIDASE U32 FAMILY"/>
    <property type="match status" value="1"/>
</dbReference>
<evidence type="ECO:0000313" key="6">
    <source>
        <dbReference type="Proteomes" id="UP000317863"/>
    </source>
</evidence>
<dbReference type="EMBL" id="SGJB01000008">
    <property type="protein sequence ID" value="TQQ84642.1"/>
    <property type="molecule type" value="Genomic_DNA"/>
</dbReference>
<dbReference type="OrthoDB" id="9807498at2"/>
<evidence type="ECO:0000256" key="2">
    <source>
        <dbReference type="ARBA" id="ARBA00022801"/>
    </source>
</evidence>
<comment type="similarity">
    <text evidence="3">Belongs to the peptidase U32 family.</text>
</comment>
<keyword evidence="2" id="KW-0378">Hydrolase</keyword>
<dbReference type="Proteomes" id="UP000317863">
    <property type="component" value="Unassembled WGS sequence"/>
</dbReference>
<dbReference type="Pfam" id="PF16325">
    <property type="entry name" value="Peptidase_U32_C"/>
    <property type="match status" value="1"/>
</dbReference>
<name>A0A544QVB9_9FIRM</name>
<dbReference type="InterPro" id="IPR001539">
    <property type="entry name" value="Peptidase_U32"/>
</dbReference>
<organism evidence="5 6">
    <name type="scientific">Peptacetobacter hominis</name>
    <dbReference type="NCBI Taxonomy" id="2743610"/>
    <lineage>
        <taxon>Bacteria</taxon>
        <taxon>Bacillati</taxon>
        <taxon>Bacillota</taxon>
        <taxon>Clostridia</taxon>
        <taxon>Peptostreptococcales</taxon>
        <taxon>Peptostreptococcaceae</taxon>
        <taxon>Peptacetobacter</taxon>
    </lineage>
</organism>
<dbReference type="InterPro" id="IPR051454">
    <property type="entry name" value="RNA/ubiquinone_mod_enzymes"/>
</dbReference>
<dbReference type="AlphaFoldDB" id="A0A544QVB9"/>
<dbReference type="GO" id="GO:0006508">
    <property type="term" value="P:proteolysis"/>
    <property type="evidence" value="ECO:0007669"/>
    <property type="project" value="UniProtKB-KW"/>
</dbReference>
<sequence>MINKQQRAELLAPAGDLEKLKTAIIYGADAVYIGGEVFGMRSAAKNFSIEDMAEGVKFAHERDRKVYVTVNIIPHNEDFKELDAYLLELQRIGVDAIIVSDPGVISVAKRVVPDMELHLSTQANTTNYESANFWYNQGIKRVVVAREMSFDEIKEIREKTPADMDIEAFMHGAMCISYSGRCLISNYMTGREANKGSCAQSCRWQYYLMEEKRPGEYFPVYEDERGTFFFNSKDLCMIEHIPELIESGIMSLKIEGRMKTAYYVATVVRAYRMAIDAYYEDPENWKFNPMWMEELKKGSHRHFTTGFYLKKPDTEDQNYQSASYVRNYDFIGVVRGHDEETGLAIVEQRNKMSVGEDIEIMAPYKETMYAKILEMYNEDGEPIESAPHPRQIVKMKLDVDVDVDWMLRKSIEEKSE</sequence>
<dbReference type="Pfam" id="PF01136">
    <property type="entry name" value="Peptidase_U32"/>
    <property type="match status" value="1"/>
</dbReference>
<keyword evidence="1" id="KW-0645">Protease</keyword>